<sequence length="475" mass="54427">MMSGDDQDTFDSDMVSSKKPHHRGIKFDETSKRQVAGLTCQFVDVSLSIVGSIFPVANTVHDIVNMFKPDFKHVEILENFNELKGMLKKISMRLEQNNTEDKWDHVKTRFVEAISNLEYCVKLSFFAMQADSELKKISWLEKLNEKGSVLESSLEHLFDGLSSCERGVCDFHDEILSVYYIYSRGHKLKMEKLCGYLIQIILNSLVAHCIQLASSKGVDWCLEVVTKFNYEAKLDASLKNMIQFVDKCVKECNVNIREDAREILFKQKLNSDEVMIKLTEKFDRKYVWLDVFFILYQAKGSKLKLKHVDSENNLRPNVQSSDECDGLEGTVVKDGDGEISVDEHFITVTKSDVATNLWDETDCANFADDKNFILVLFSQLKNENTRNVSWIAYKKAEKIVNDSLQFTSMSASQINQKIKKELLKNEIQFWGLATMKSSDVLGQSLSHINRSSLNVENSLIWICKHRYTCCLLLAA</sequence>
<dbReference type="HOGENOM" id="CLU_575248_0_0_1"/>
<proteinExistence type="predicted"/>
<reference evidence="4" key="1">
    <citation type="submission" date="2012-12" db="EMBL/GenBank/DDBJ databases">
        <authorList>
            <person name="Hellsten U."/>
            <person name="Grimwood J."/>
            <person name="Chapman J.A."/>
            <person name="Shapiro H."/>
            <person name="Aerts A."/>
            <person name="Otillar R.P."/>
            <person name="Terry A.Y."/>
            <person name="Boore J.L."/>
            <person name="Simakov O."/>
            <person name="Marletaz F."/>
            <person name="Cho S.-J."/>
            <person name="Edsinger-Gonzales E."/>
            <person name="Havlak P."/>
            <person name="Kuo D.-H."/>
            <person name="Larsson T."/>
            <person name="Lv J."/>
            <person name="Arendt D."/>
            <person name="Savage R."/>
            <person name="Osoegawa K."/>
            <person name="de Jong P."/>
            <person name="Lindberg D.R."/>
            <person name="Seaver E.C."/>
            <person name="Weisblat D.A."/>
            <person name="Putnam N.H."/>
            <person name="Grigoriev I.V."/>
            <person name="Rokhsar D.S."/>
        </authorList>
    </citation>
    <scope>NUCLEOTIDE SEQUENCE</scope>
</reference>
<keyword evidence="4" id="KW-1185">Reference proteome</keyword>
<dbReference type="RefSeq" id="XP_009021272.1">
    <property type="nucleotide sequence ID" value="XM_009023024.1"/>
</dbReference>
<evidence type="ECO:0000313" key="4">
    <source>
        <dbReference type="Proteomes" id="UP000015101"/>
    </source>
</evidence>
<accession>T1FU28</accession>
<dbReference type="AlphaFoldDB" id="T1FU28"/>
<feature type="compositionally biased region" description="Acidic residues" evidence="1">
    <location>
        <begin position="1"/>
        <end position="11"/>
    </location>
</feature>
<dbReference type="InParanoid" id="T1FU28"/>
<dbReference type="Proteomes" id="UP000015101">
    <property type="component" value="Unassembled WGS sequence"/>
</dbReference>
<gene>
    <name evidence="3" type="primary">20212324</name>
    <name evidence="2" type="ORF">HELRODRAFT_192555</name>
</gene>
<evidence type="ECO:0000313" key="2">
    <source>
        <dbReference type="EMBL" id="ESO00635.1"/>
    </source>
</evidence>
<organism evidence="3 4">
    <name type="scientific">Helobdella robusta</name>
    <name type="common">Californian leech</name>
    <dbReference type="NCBI Taxonomy" id="6412"/>
    <lineage>
        <taxon>Eukaryota</taxon>
        <taxon>Metazoa</taxon>
        <taxon>Spiralia</taxon>
        <taxon>Lophotrochozoa</taxon>
        <taxon>Annelida</taxon>
        <taxon>Clitellata</taxon>
        <taxon>Hirudinea</taxon>
        <taxon>Rhynchobdellida</taxon>
        <taxon>Glossiphoniidae</taxon>
        <taxon>Helobdella</taxon>
    </lineage>
</organism>
<feature type="region of interest" description="Disordered" evidence="1">
    <location>
        <begin position="1"/>
        <end position="23"/>
    </location>
</feature>
<reference evidence="3" key="3">
    <citation type="submission" date="2015-06" db="UniProtKB">
        <authorList>
            <consortium name="EnsemblMetazoa"/>
        </authorList>
    </citation>
    <scope>IDENTIFICATION</scope>
</reference>
<evidence type="ECO:0000256" key="1">
    <source>
        <dbReference type="SAM" id="MobiDB-lite"/>
    </source>
</evidence>
<dbReference type="KEGG" id="hro:HELRODRAFT_192555"/>
<name>T1FU28_HELRO</name>
<evidence type="ECO:0000313" key="3">
    <source>
        <dbReference type="EnsemblMetazoa" id="HelroP192555"/>
    </source>
</evidence>
<dbReference type="GeneID" id="20212324"/>
<protein>
    <submittedName>
        <fullName evidence="2 3">Uncharacterized protein</fullName>
    </submittedName>
</protein>
<reference evidence="2 4" key="2">
    <citation type="journal article" date="2013" name="Nature">
        <title>Insights into bilaterian evolution from three spiralian genomes.</title>
        <authorList>
            <person name="Simakov O."/>
            <person name="Marletaz F."/>
            <person name="Cho S.J."/>
            <person name="Edsinger-Gonzales E."/>
            <person name="Havlak P."/>
            <person name="Hellsten U."/>
            <person name="Kuo D.H."/>
            <person name="Larsson T."/>
            <person name="Lv J."/>
            <person name="Arendt D."/>
            <person name="Savage R."/>
            <person name="Osoegawa K."/>
            <person name="de Jong P."/>
            <person name="Grimwood J."/>
            <person name="Chapman J.A."/>
            <person name="Shapiro H."/>
            <person name="Aerts A."/>
            <person name="Otillar R.P."/>
            <person name="Terry A.Y."/>
            <person name="Boore J.L."/>
            <person name="Grigoriev I.V."/>
            <person name="Lindberg D.R."/>
            <person name="Seaver E.C."/>
            <person name="Weisblat D.A."/>
            <person name="Putnam N.H."/>
            <person name="Rokhsar D.S."/>
        </authorList>
    </citation>
    <scope>NUCLEOTIDE SEQUENCE</scope>
</reference>
<dbReference type="EMBL" id="KB096900">
    <property type="protein sequence ID" value="ESO00635.1"/>
    <property type="molecule type" value="Genomic_DNA"/>
</dbReference>
<dbReference type="EMBL" id="AMQM01005373">
    <property type="status" value="NOT_ANNOTATED_CDS"/>
    <property type="molecule type" value="Genomic_DNA"/>
</dbReference>
<dbReference type="EnsemblMetazoa" id="HelroT192555">
    <property type="protein sequence ID" value="HelroP192555"/>
    <property type="gene ID" value="HelroG192555"/>
</dbReference>
<dbReference type="CTD" id="20212324"/>